<dbReference type="EMBL" id="JACGCI010000081">
    <property type="protein sequence ID" value="KAF6747391.1"/>
    <property type="molecule type" value="Genomic_DNA"/>
</dbReference>
<keyword evidence="3" id="KW-1185">Reference proteome</keyword>
<feature type="region of interest" description="Disordered" evidence="1">
    <location>
        <begin position="1"/>
        <end position="20"/>
    </location>
</feature>
<evidence type="ECO:0000256" key="1">
    <source>
        <dbReference type="SAM" id="MobiDB-lite"/>
    </source>
</evidence>
<feature type="compositionally biased region" description="Basic and acidic residues" evidence="1">
    <location>
        <begin position="1"/>
        <end position="12"/>
    </location>
</feature>
<accession>A0A8H6HKH7</accession>
<sequence>MTFARENEKLSARESQPVPNLLCGGAHHPSSEEYSFEMLVFTVVYDRKHHYAPGPALEGLWGEGRSRGGEARCGMERRASEWERGRQSERRDYDRWPVNFGYVTPMGETLSGGENVGENVGMGNGRLRFALSSRASAIQTRASFRTKIPRNLTEIEIKRRHKPKARSREATLSKDARERMLEVRGVVVDVQGQRWSGGRDRMEGLSGCCGGGLEMNGSRGTHQSGGDADGPGARNTVGDAHALGTANGESEPALSARGKKSPIRRAQKTIEAGSLIKADWLNAHSGDPGLGSGMMA</sequence>
<dbReference type="AlphaFoldDB" id="A0A8H6HKH7"/>
<evidence type="ECO:0000313" key="2">
    <source>
        <dbReference type="EMBL" id="KAF6747391.1"/>
    </source>
</evidence>
<comment type="caution">
    <text evidence="2">The sequence shown here is derived from an EMBL/GenBank/DDBJ whole genome shotgun (WGS) entry which is preliminary data.</text>
</comment>
<reference evidence="2 3" key="1">
    <citation type="submission" date="2020-07" db="EMBL/GenBank/DDBJ databases">
        <title>Comparative genomics of pyrophilous fungi reveals a link between fire events and developmental genes.</title>
        <authorList>
            <consortium name="DOE Joint Genome Institute"/>
            <person name="Steindorff A.S."/>
            <person name="Carver A."/>
            <person name="Calhoun S."/>
            <person name="Stillman K."/>
            <person name="Liu H."/>
            <person name="Lipzen A."/>
            <person name="Pangilinan J."/>
            <person name="Labutti K."/>
            <person name="Bruns T.D."/>
            <person name="Grigoriev I.V."/>
        </authorList>
    </citation>
    <scope>NUCLEOTIDE SEQUENCE [LARGE SCALE GENOMIC DNA]</scope>
    <source>
        <strain evidence="2 3">CBS 144469</strain>
    </source>
</reference>
<dbReference type="Proteomes" id="UP000521943">
    <property type="component" value="Unassembled WGS sequence"/>
</dbReference>
<evidence type="ECO:0000313" key="3">
    <source>
        <dbReference type="Proteomes" id="UP000521943"/>
    </source>
</evidence>
<protein>
    <submittedName>
        <fullName evidence="2">Uncharacterized protein</fullName>
    </submittedName>
</protein>
<proteinExistence type="predicted"/>
<feature type="region of interest" description="Disordered" evidence="1">
    <location>
        <begin position="214"/>
        <end position="265"/>
    </location>
</feature>
<gene>
    <name evidence="2" type="ORF">DFP72DRAFT_854371</name>
</gene>
<feature type="region of interest" description="Disordered" evidence="1">
    <location>
        <begin position="68"/>
        <end position="88"/>
    </location>
</feature>
<organism evidence="2 3">
    <name type="scientific">Ephemerocybe angulata</name>
    <dbReference type="NCBI Taxonomy" id="980116"/>
    <lineage>
        <taxon>Eukaryota</taxon>
        <taxon>Fungi</taxon>
        <taxon>Dikarya</taxon>
        <taxon>Basidiomycota</taxon>
        <taxon>Agaricomycotina</taxon>
        <taxon>Agaricomycetes</taxon>
        <taxon>Agaricomycetidae</taxon>
        <taxon>Agaricales</taxon>
        <taxon>Agaricineae</taxon>
        <taxon>Psathyrellaceae</taxon>
        <taxon>Ephemerocybe</taxon>
    </lineage>
</organism>
<name>A0A8H6HKH7_9AGAR</name>